<evidence type="ECO:0000313" key="4">
    <source>
        <dbReference type="Proteomes" id="UP000032578"/>
    </source>
</evidence>
<dbReference type="EMBL" id="JTDW01000023">
    <property type="protein sequence ID" value="KJD31863.1"/>
    <property type="molecule type" value="Genomic_DNA"/>
</dbReference>
<dbReference type="OrthoDB" id="1147023at2"/>
<dbReference type="SUPFAM" id="SSF48452">
    <property type="entry name" value="TPR-like"/>
    <property type="match status" value="1"/>
</dbReference>
<dbReference type="RefSeq" id="WP_044634054.1">
    <property type="nucleotide sequence ID" value="NZ_JTDW01000023.1"/>
</dbReference>
<organism evidence="3 4">
    <name type="scientific">Neotamlana sedimentorum</name>
    <dbReference type="NCBI Taxonomy" id="1435349"/>
    <lineage>
        <taxon>Bacteria</taxon>
        <taxon>Pseudomonadati</taxon>
        <taxon>Bacteroidota</taxon>
        <taxon>Flavobacteriia</taxon>
        <taxon>Flavobacteriales</taxon>
        <taxon>Flavobacteriaceae</taxon>
        <taxon>Neotamlana</taxon>
    </lineage>
</organism>
<dbReference type="Gene3D" id="1.25.40.390">
    <property type="match status" value="1"/>
</dbReference>
<dbReference type="InterPro" id="IPR033985">
    <property type="entry name" value="SusD-like_N"/>
</dbReference>
<reference evidence="3 4" key="1">
    <citation type="submission" date="2014-11" db="EMBL/GenBank/DDBJ databases">
        <title>Tamlana sedimentorum sp. nov., isolated from shallow sand sediments of the Sea of Japan.</title>
        <authorList>
            <person name="Romanenko L.A."/>
        </authorList>
    </citation>
    <scope>NUCLEOTIDE SEQUENCE [LARGE SCALE GENOMIC DNA]</scope>
    <source>
        <strain evidence="3 4">JCM 19808</strain>
    </source>
</reference>
<name>A0A0D7VZK2_9FLAO</name>
<dbReference type="InterPro" id="IPR011990">
    <property type="entry name" value="TPR-like_helical_dom_sf"/>
</dbReference>
<dbReference type="AlphaFoldDB" id="A0A0D7VZK2"/>
<accession>A0A0D7VZK2</accession>
<evidence type="ECO:0000256" key="1">
    <source>
        <dbReference type="SAM" id="SignalP"/>
    </source>
</evidence>
<feature type="signal peptide" evidence="1">
    <location>
        <begin position="1"/>
        <end position="22"/>
    </location>
</feature>
<keyword evidence="4" id="KW-1185">Reference proteome</keyword>
<dbReference type="Proteomes" id="UP000032578">
    <property type="component" value="Unassembled WGS sequence"/>
</dbReference>
<evidence type="ECO:0000259" key="2">
    <source>
        <dbReference type="Pfam" id="PF14322"/>
    </source>
</evidence>
<protein>
    <recommendedName>
        <fullName evidence="2">SusD-like N-terminal domain-containing protein</fullName>
    </recommendedName>
</protein>
<dbReference type="Pfam" id="PF14322">
    <property type="entry name" value="SusD-like_3"/>
    <property type="match status" value="1"/>
</dbReference>
<dbReference type="STRING" id="1435349.PW52_16325"/>
<sequence>MKNIKNRVLLLCAIAFVSISCNDILDENPDNRTTIDSPDKVAELLVGAYPEAAYVTFSEPFSDNAGDKGPNATGGSDSFRTLNERMYFWEDINTTDSDTPTNYWNAAYKAIAQANQALVSVEELGGGTDLDYLKGEALLCRAYAHFMLASIFCKAYDPATAASNLGIPYVLEPETVLLGEYERGTLAYVYENIQKDLEEGLPLVEDNYEIPGFHFTRKAANAFASRFYLNIGEWQEVIDHSTIALGGGSGVGEIRDWSNAYAPATYAEQTALYTSSSLEPANLLLVSAPSTYSRYHYNARYQMNNSVASAVFFDGNITGKSWSFGVYGSSDLYYNIPKFQEYFKVTNQAANTGSAFVTYVLLSTDEALLNRAEAYAMLGQYEDATADINLSLSVKTTGYTSSDELTTSDIETEYQDLAADVYTPYYGISTEALPYVAAVLDIKRTVFYNDGLRWFDLKRHDVEITHYDYLGNEFVLPKGDNRRAIQIPESAQSFGIEENPR</sequence>
<proteinExistence type="predicted"/>
<comment type="caution">
    <text evidence="3">The sequence shown here is derived from an EMBL/GenBank/DDBJ whole genome shotgun (WGS) entry which is preliminary data.</text>
</comment>
<dbReference type="PROSITE" id="PS51257">
    <property type="entry name" value="PROKAR_LIPOPROTEIN"/>
    <property type="match status" value="1"/>
</dbReference>
<gene>
    <name evidence="3" type="ORF">PW52_16325</name>
</gene>
<evidence type="ECO:0000313" key="3">
    <source>
        <dbReference type="EMBL" id="KJD31863.1"/>
    </source>
</evidence>
<dbReference type="PATRIC" id="fig|1435349.4.peg.1688"/>
<feature type="chain" id="PRO_5002325322" description="SusD-like N-terminal domain-containing protein" evidence="1">
    <location>
        <begin position="23"/>
        <end position="501"/>
    </location>
</feature>
<feature type="domain" description="SusD-like N-terminal" evidence="2">
    <location>
        <begin position="25"/>
        <end position="229"/>
    </location>
</feature>
<keyword evidence="1" id="KW-0732">Signal</keyword>